<dbReference type="Proteomes" id="UP000501991">
    <property type="component" value="Chromosome"/>
</dbReference>
<name>A0A6C1B6M2_9RHOO</name>
<accession>A0A6C1B6M2</accession>
<protein>
    <recommendedName>
        <fullName evidence="4">Putative pterin-4-alpha-carbinolamine dehydratase</fullName>
        <shortName evidence="4">PHS</shortName>
        <ecNumber evidence="4">4.2.1.96</ecNumber>
    </recommendedName>
    <alternativeName>
        <fullName evidence="4">4-alpha-hydroxy-tetrahydropterin dehydratase</fullName>
    </alternativeName>
    <alternativeName>
        <fullName evidence="4">Pterin carbinolamine dehydratase</fullName>
        <shortName evidence="4">PCD</shortName>
    </alternativeName>
</protein>
<dbReference type="InterPro" id="IPR036428">
    <property type="entry name" value="PCD_sf"/>
</dbReference>
<gene>
    <name evidence="5" type="ORF">G3580_09725</name>
</gene>
<organism evidence="5 6">
    <name type="scientific">Nitrogeniibacter mangrovi</name>
    <dbReference type="NCBI Taxonomy" id="2016596"/>
    <lineage>
        <taxon>Bacteria</taxon>
        <taxon>Pseudomonadati</taxon>
        <taxon>Pseudomonadota</taxon>
        <taxon>Betaproteobacteria</taxon>
        <taxon>Rhodocyclales</taxon>
        <taxon>Zoogloeaceae</taxon>
        <taxon>Nitrogeniibacter</taxon>
    </lineage>
</organism>
<evidence type="ECO:0000256" key="1">
    <source>
        <dbReference type="ARBA" id="ARBA00001554"/>
    </source>
</evidence>
<dbReference type="GO" id="GO:0008124">
    <property type="term" value="F:4-alpha-hydroxytetrahydrobiopterin dehydratase activity"/>
    <property type="evidence" value="ECO:0007669"/>
    <property type="project" value="UniProtKB-UniRule"/>
</dbReference>
<evidence type="ECO:0000256" key="3">
    <source>
        <dbReference type="ARBA" id="ARBA00023239"/>
    </source>
</evidence>
<comment type="catalytic activity">
    <reaction evidence="1 4">
        <text>(4aS,6R)-4a-hydroxy-L-erythro-5,6,7,8-tetrahydrobiopterin = (6R)-L-erythro-6,7-dihydrobiopterin + H2O</text>
        <dbReference type="Rhea" id="RHEA:11920"/>
        <dbReference type="ChEBI" id="CHEBI:15377"/>
        <dbReference type="ChEBI" id="CHEBI:15642"/>
        <dbReference type="ChEBI" id="CHEBI:43120"/>
        <dbReference type="EC" id="4.2.1.96"/>
    </reaction>
</comment>
<dbReference type="EMBL" id="CP048836">
    <property type="protein sequence ID" value="QID17894.1"/>
    <property type="molecule type" value="Genomic_DNA"/>
</dbReference>
<sequence length="96" mass="10560">MSKKLTGDVLTQNLAALEGWHLNADGSAISHSFRFADFNAAFGFMSRIALMAERLDHHPDWHNVYNTVNITLSTHDVGGLSDKDMVLARFISSLAA</sequence>
<dbReference type="KEGG" id="azq:G3580_09725"/>
<dbReference type="Pfam" id="PF01329">
    <property type="entry name" value="Pterin_4a"/>
    <property type="match status" value="1"/>
</dbReference>
<dbReference type="SUPFAM" id="SSF55248">
    <property type="entry name" value="PCD-like"/>
    <property type="match status" value="1"/>
</dbReference>
<dbReference type="EC" id="4.2.1.96" evidence="4"/>
<evidence type="ECO:0000256" key="2">
    <source>
        <dbReference type="ARBA" id="ARBA00006472"/>
    </source>
</evidence>
<dbReference type="AlphaFoldDB" id="A0A6C1B6M2"/>
<evidence type="ECO:0000256" key="4">
    <source>
        <dbReference type="HAMAP-Rule" id="MF_00434"/>
    </source>
</evidence>
<dbReference type="PANTHER" id="PTHR12599:SF0">
    <property type="entry name" value="PTERIN-4-ALPHA-CARBINOLAMINE DEHYDRATASE"/>
    <property type="match status" value="1"/>
</dbReference>
<dbReference type="PANTHER" id="PTHR12599">
    <property type="entry name" value="PTERIN-4-ALPHA-CARBINOLAMINE DEHYDRATASE"/>
    <property type="match status" value="1"/>
</dbReference>
<evidence type="ECO:0000313" key="5">
    <source>
        <dbReference type="EMBL" id="QID17894.1"/>
    </source>
</evidence>
<dbReference type="CDD" id="cd00914">
    <property type="entry name" value="PCD_DCoH_subfamily_b"/>
    <property type="match status" value="1"/>
</dbReference>
<dbReference type="NCBIfam" id="NF002018">
    <property type="entry name" value="PRK00823.1-3"/>
    <property type="match status" value="1"/>
</dbReference>
<proteinExistence type="inferred from homology"/>
<reference evidence="5 6" key="1">
    <citation type="submission" date="2020-02" db="EMBL/GenBank/DDBJ databases">
        <title>Nitrogenibacter mangrovi gen. nov., sp. nov. isolated from mangrove sediment, a denitrifying betaproteobacterium.</title>
        <authorList>
            <person name="Liao H."/>
            <person name="Tian Y."/>
        </authorList>
    </citation>
    <scope>NUCLEOTIDE SEQUENCE [LARGE SCALE GENOMIC DNA]</scope>
    <source>
        <strain evidence="5 6">M9-3-2</strain>
    </source>
</reference>
<dbReference type="RefSeq" id="WP_173765056.1">
    <property type="nucleotide sequence ID" value="NZ_CP048836.1"/>
</dbReference>
<dbReference type="GO" id="GO:0006729">
    <property type="term" value="P:tetrahydrobiopterin biosynthetic process"/>
    <property type="evidence" value="ECO:0007669"/>
    <property type="project" value="InterPro"/>
</dbReference>
<keyword evidence="6" id="KW-1185">Reference proteome</keyword>
<dbReference type="InterPro" id="IPR001533">
    <property type="entry name" value="Pterin_deHydtase"/>
</dbReference>
<dbReference type="HAMAP" id="MF_00434">
    <property type="entry name" value="Pterin_4_alpha"/>
    <property type="match status" value="1"/>
</dbReference>
<keyword evidence="3 4" id="KW-0456">Lyase</keyword>
<dbReference type="Gene3D" id="3.30.1360.20">
    <property type="entry name" value="Transcriptional coactivator/pterin dehydratase"/>
    <property type="match status" value="1"/>
</dbReference>
<dbReference type="NCBIfam" id="NF002017">
    <property type="entry name" value="PRK00823.1-2"/>
    <property type="match status" value="1"/>
</dbReference>
<comment type="similarity">
    <text evidence="2 4">Belongs to the pterin-4-alpha-carbinolamine dehydratase family.</text>
</comment>
<evidence type="ECO:0000313" key="6">
    <source>
        <dbReference type="Proteomes" id="UP000501991"/>
    </source>
</evidence>